<dbReference type="AlphaFoldDB" id="A0A8B8NVI4"/>
<feature type="repeat" description="PPR" evidence="2">
    <location>
        <begin position="262"/>
        <end position="296"/>
    </location>
</feature>
<dbReference type="Pfam" id="PF01535">
    <property type="entry name" value="PPR"/>
    <property type="match status" value="5"/>
</dbReference>
<dbReference type="FunFam" id="1.25.40.10:FF:000348">
    <property type="entry name" value="Pentatricopeptide repeat-containing protein chloroplastic"/>
    <property type="match status" value="1"/>
</dbReference>
<feature type="repeat" description="PPR" evidence="2">
    <location>
        <begin position="136"/>
        <end position="170"/>
    </location>
</feature>
<dbReference type="InterPro" id="IPR046960">
    <property type="entry name" value="PPR_At4g14850-like_plant"/>
</dbReference>
<dbReference type="OrthoDB" id="185373at2759"/>
<dbReference type="Proteomes" id="UP000827889">
    <property type="component" value="Chromosome 2"/>
</dbReference>
<evidence type="ECO:0000256" key="2">
    <source>
        <dbReference type="PROSITE-ProRule" id="PRU00708"/>
    </source>
</evidence>
<keyword evidence="1" id="KW-0677">Repeat</keyword>
<dbReference type="KEGG" id="rarg:115737942"/>
<dbReference type="PROSITE" id="PS51375">
    <property type="entry name" value="PPR"/>
    <property type="match status" value="6"/>
</dbReference>
<protein>
    <submittedName>
        <fullName evidence="4">Pentatricopeptide repeat-containing protein At3g21470</fullName>
    </submittedName>
</protein>
<reference evidence="3" key="1">
    <citation type="submission" date="2025-05" db="UniProtKB">
        <authorList>
            <consortium name="RefSeq"/>
        </authorList>
    </citation>
    <scope>NUCLEOTIDE SEQUENCE [LARGE SCALE GENOMIC DNA]</scope>
</reference>
<dbReference type="Gene3D" id="1.25.40.10">
    <property type="entry name" value="Tetratricopeptide repeat domain"/>
    <property type="match status" value="5"/>
</dbReference>
<evidence type="ECO:0000313" key="4">
    <source>
        <dbReference type="RefSeq" id="XP_030526244.1"/>
    </source>
</evidence>
<dbReference type="GO" id="GO:0003723">
    <property type="term" value="F:RNA binding"/>
    <property type="evidence" value="ECO:0007669"/>
    <property type="project" value="InterPro"/>
</dbReference>
<gene>
    <name evidence="4" type="primary">LOC115737942</name>
</gene>
<dbReference type="GO" id="GO:0009451">
    <property type="term" value="P:RNA modification"/>
    <property type="evidence" value="ECO:0007669"/>
    <property type="project" value="InterPro"/>
</dbReference>
<dbReference type="SUPFAM" id="SSF48452">
    <property type="entry name" value="TPR-like"/>
    <property type="match status" value="2"/>
</dbReference>
<dbReference type="PANTHER" id="PTHR47926">
    <property type="entry name" value="PENTATRICOPEPTIDE REPEAT-CONTAINING PROTEIN"/>
    <property type="match status" value="1"/>
</dbReference>
<dbReference type="PANTHER" id="PTHR47926:SF484">
    <property type="entry name" value="PENTATRICOPEPTIDE REPEAT-CONTAINING PROTEIN"/>
    <property type="match status" value="1"/>
</dbReference>
<feature type="repeat" description="PPR" evidence="2">
    <location>
        <begin position="200"/>
        <end position="234"/>
    </location>
</feature>
<sequence length="552" mass="61079">MRPSLSRELQESNGGTSYPNCGVQHALSSPVQDRRAQPCWSLLIRKHLEQGTPREAIHVYKKFRCKGSYTAGLVPLVAKACASIALLGPAKSLHAESVKFGSDHDVVVGTSLVGLYAKCGDVGDARRVFDLMPARNVVTWNAMLGGYLRNGDTKSASCLFEQMPARSQVTWVEMIDGFAKNRDTMTARRLFDQVPQEMRNVVTWTVMVDGYSSNGEMESAREIFEDMPERNFFVWSSMISGYCKRGDVKEAEAIFDRIPVKNLVNWNALISGYAQNGFSDKALQAFSLMQAEGLEPDEVTVVGALSACGQSGSLGVGKKIHDMIKEKGINLNQFVLSALVDMYAKCGDITKARSIFDGMSEKNCACWNSMISGFAIHGQCKEALEFFLKMEDSGQKPDEVTFLIVLSACAHGGFVDEGLEIFSKMDKCNIQVRVKHYGCLVDLLGRAGRLEEAFKLIKRMPVEPNDAVWGALLGACRIYLNLEMAEDVLKDIRTLHYDEDSPDDSHYVLLSNIYAASDRWEKAERMRLVMGYEGFQKVPGCSSAVVAGCEGW</sequence>
<reference evidence="4" key="2">
    <citation type="submission" date="2025-08" db="UniProtKB">
        <authorList>
            <consortium name="RefSeq"/>
        </authorList>
    </citation>
    <scope>IDENTIFICATION</scope>
    <source>
        <tissue evidence="4">Leaf</tissue>
    </source>
</reference>
<dbReference type="Pfam" id="PF13041">
    <property type="entry name" value="PPR_2"/>
    <property type="match status" value="3"/>
</dbReference>
<evidence type="ECO:0000256" key="1">
    <source>
        <dbReference type="ARBA" id="ARBA00022737"/>
    </source>
</evidence>
<evidence type="ECO:0000313" key="3">
    <source>
        <dbReference type="Proteomes" id="UP000827889"/>
    </source>
</evidence>
<feature type="repeat" description="PPR" evidence="2">
    <location>
        <begin position="332"/>
        <end position="362"/>
    </location>
</feature>
<keyword evidence="3" id="KW-1185">Reference proteome</keyword>
<dbReference type="InterPro" id="IPR002885">
    <property type="entry name" value="PPR_rpt"/>
</dbReference>
<dbReference type="NCBIfam" id="TIGR00756">
    <property type="entry name" value="PPR"/>
    <property type="match status" value="8"/>
</dbReference>
<dbReference type="FunFam" id="1.25.40.10:FF:000345">
    <property type="entry name" value="Pentatricopeptide repeat-containing protein"/>
    <property type="match status" value="1"/>
</dbReference>
<dbReference type="RefSeq" id="XP_030526244.1">
    <property type="nucleotide sequence ID" value="XM_030670384.2"/>
</dbReference>
<organism evidence="3 4">
    <name type="scientific">Rhodamnia argentea</name>
    <dbReference type="NCBI Taxonomy" id="178133"/>
    <lineage>
        <taxon>Eukaryota</taxon>
        <taxon>Viridiplantae</taxon>
        <taxon>Streptophyta</taxon>
        <taxon>Embryophyta</taxon>
        <taxon>Tracheophyta</taxon>
        <taxon>Spermatophyta</taxon>
        <taxon>Magnoliopsida</taxon>
        <taxon>eudicotyledons</taxon>
        <taxon>Gunneridae</taxon>
        <taxon>Pentapetalae</taxon>
        <taxon>rosids</taxon>
        <taxon>malvids</taxon>
        <taxon>Myrtales</taxon>
        <taxon>Myrtaceae</taxon>
        <taxon>Myrtoideae</taxon>
        <taxon>Myrteae</taxon>
        <taxon>Australasian group</taxon>
        <taxon>Rhodamnia</taxon>
    </lineage>
</organism>
<proteinExistence type="predicted"/>
<dbReference type="InterPro" id="IPR046848">
    <property type="entry name" value="E_motif"/>
</dbReference>
<feature type="repeat" description="PPR" evidence="2">
    <location>
        <begin position="363"/>
        <end position="397"/>
    </location>
</feature>
<accession>A0A8B8NVI4</accession>
<dbReference type="GeneID" id="115737942"/>
<feature type="repeat" description="PPR" evidence="2">
    <location>
        <begin position="398"/>
        <end position="432"/>
    </location>
</feature>
<dbReference type="Pfam" id="PF20431">
    <property type="entry name" value="E_motif"/>
    <property type="match status" value="1"/>
</dbReference>
<name>A0A8B8NVI4_9MYRT</name>
<dbReference type="InterPro" id="IPR011990">
    <property type="entry name" value="TPR-like_helical_dom_sf"/>
</dbReference>